<gene>
    <name evidence="2" type="ORF">ATE48_12955</name>
</gene>
<dbReference type="InParanoid" id="A0A1B1ANE7"/>
<feature type="transmembrane region" description="Helical" evidence="1">
    <location>
        <begin position="162"/>
        <end position="183"/>
    </location>
</feature>
<dbReference type="InterPro" id="IPR018692">
    <property type="entry name" value="DUF2189"/>
</dbReference>
<proteinExistence type="predicted"/>
<dbReference type="KEGG" id="cbot:ATE48_12955"/>
<keyword evidence="1" id="KW-0472">Membrane</keyword>
<feature type="transmembrane region" description="Helical" evidence="1">
    <location>
        <begin position="40"/>
        <end position="58"/>
    </location>
</feature>
<evidence type="ECO:0000313" key="2">
    <source>
        <dbReference type="EMBL" id="ANP48071.1"/>
    </source>
</evidence>
<dbReference type="EMBL" id="CP013244">
    <property type="protein sequence ID" value="ANP48071.1"/>
    <property type="molecule type" value="Genomic_DNA"/>
</dbReference>
<organism evidence="2 3">
    <name type="scientific">Candidatus Viadribacter manganicus</name>
    <dbReference type="NCBI Taxonomy" id="1759059"/>
    <lineage>
        <taxon>Bacteria</taxon>
        <taxon>Pseudomonadati</taxon>
        <taxon>Pseudomonadota</taxon>
        <taxon>Alphaproteobacteria</taxon>
        <taxon>Hyphomonadales</taxon>
        <taxon>Hyphomonadaceae</taxon>
        <taxon>Candidatus Viadribacter</taxon>
    </lineage>
</organism>
<dbReference type="Pfam" id="PF09955">
    <property type="entry name" value="DUF2189"/>
    <property type="match status" value="1"/>
</dbReference>
<evidence type="ECO:0000256" key="1">
    <source>
        <dbReference type="SAM" id="Phobius"/>
    </source>
</evidence>
<keyword evidence="1" id="KW-0812">Transmembrane</keyword>
<name>A0A1B1ANE7_9PROT</name>
<feature type="transmembrane region" description="Helical" evidence="1">
    <location>
        <begin position="217"/>
        <end position="242"/>
    </location>
</feature>
<feature type="transmembrane region" description="Helical" evidence="1">
    <location>
        <begin position="108"/>
        <end position="127"/>
    </location>
</feature>
<feature type="transmembrane region" description="Helical" evidence="1">
    <location>
        <begin position="64"/>
        <end position="87"/>
    </location>
</feature>
<protein>
    <recommendedName>
        <fullName evidence="4">DUF2189 domain-containing protein</fullName>
    </recommendedName>
</protein>
<evidence type="ECO:0000313" key="3">
    <source>
        <dbReference type="Proteomes" id="UP000092498"/>
    </source>
</evidence>
<accession>A0A1B1ANE7</accession>
<dbReference type="AlphaFoldDB" id="A0A1B1ANE7"/>
<feature type="transmembrane region" description="Helical" evidence="1">
    <location>
        <begin position="195"/>
        <end position="211"/>
    </location>
</feature>
<keyword evidence="3" id="KW-1185">Reference proteome</keyword>
<sequence length="260" mass="28610">MRLTPRRSAVAEVNTIGFGAPLRWLALGWQDFTKTFAPSLIYGTAIALVSFGIWRALIETNLAFWALTLSCGFVFIAPMLAMGLYEAGRRLGNGEKPTLKQMIFVRGALRSDVCYLGLVLVLIYLFWSRVAQIVYGLSTYHLHTTVKEFIDFSIGTAEGHTMLIAGTITGGAMAMFTFAISVISTPMLLDEKANVFEAIFTSLASVAKNFFPMLFWAALITALLIACAATSWLGLAIVFPWLGLASWRAYRDITAPNQVR</sequence>
<dbReference type="STRING" id="1759059.ATE48_12955"/>
<dbReference type="Proteomes" id="UP000092498">
    <property type="component" value="Chromosome"/>
</dbReference>
<keyword evidence="1" id="KW-1133">Transmembrane helix</keyword>
<reference evidence="2 3" key="1">
    <citation type="submission" date="2015-11" db="EMBL/GenBank/DDBJ databases">
        <title>Whole-Genome Sequence of Candidatus Oderbacter manganicum from the National Park Lower Oder Valley, Germany.</title>
        <authorList>
            <person name="Braun B."/>
            <person name="Liere K."/>
            <person name="Szewzyk U."/>
        </authorList>
    </citation>
    <scope>NUCLEOTIDE SEQUENCE [LARGE SCALE GENOMIC DNA]</scope>
    <source>
        <strain evidence="2 3">OTSz_A_272</strain>
    </source>
</reference>
<evidence type="ECO:0008006" key="4">
    <source>
        <dbReference type="Google" id="ProtNLM"/>
    </source>
</evidence>